<organism evidence="1 2">
    <name type="scientific">Deefgea tanakiae</name>
    <dbReference type="NCBI Taxonomy" id="2865840"/>
    <lineage>
        <taxon>Bacteria</taxon>
        <taxon>Pseudomonadati</taxon>
        <taxon>Pseudomonadota</taxon>
        <taxon>Betaproteobacteria</taxon>
        <taxon>Neisseriales</taxon>
        <taxon>Chitinibacteraceae</taxon>
        <taxon>Deefgea</taxon>
    </lineage>
</organism>
<dbReference type="EMBL" id="CP081150">
    <property type="protein sequence ID" value="QZA78185.1"/>
    <property type="molecule type" value="Genomic_DNA"/>
</dbReference>
<dbReference type="Proteomes" id="UP000825679">
    <property type="component" value="Chromosome"/>
</dbReference>
<proteinExistence type="predicted"/>
<name>A0ABX8Z8S8_9NEIS</name>
<evidence type="ECO:0000313" key="2">
    <source>
        <dbReference type="Proteomes" id="UP000825679"/>
    </source>
</evidence>
<sequence>MKKRPSNTSSQSAHTHGHFIPEQARLFSNDELPIKVTWPNPDTWPEKVLRLLLAGNHLTQPQMGFDSWRLGAHINVLKKMGFPIVSMPVANPNGGRCIAEYFFSAADIAVLRASRGRGDYGG</sequence>
<protein>
    <submittedName>
        <fullName evidence="1">Uncharacterized protein</fullName>
    </submittedName>
</protein>
<dbReference type="RefSeq" id="WP_221006564.1">
    <property type="nucleotide sequence ID" value="NZ_CP081150.1"/>
</dbReference>
<keyword evidence="2" id="KW-1185">Reference proteome</keyword>
<accession>A0ABX8Z8S8</accession>
<reference evidence="1 2" key="1">
    <citation type="submission" date="2021-08" db="EMBL/GenBank/DDBJ databases">
        <title>complete genome sequencing of Deefgea sp. D25.</title>
        <authorList>
            <person name="Bae J.-W."/>
            <person name="Gim D.-H."/>
        </authorList>
    </citation>
    <scope>NUCLEOTIDE SEQUENCE [LARGE SCALE GENOMIC DNA]</scope>
    <source>
        <strain evidence="1 2">D25</strain>
    </source>
</reference>
<gene>
    <name evidence="1" type="ORF">K4H28_01805</name>
</gene>
<evidence type="ECO:0000313" key="1">
    <source>
        <dbReference type="EMBL" id="QZA78185.1"/>
    </source>
</evidence>